<keyword evidence="6" id="KW-0732">Signal</keyword>
<evidence type="ECO:0000256" key="4">
    <source>
        <dbReference type="ARBA" id="ARBA00023008"/>
    </source>
</evidence>
<organism evidence="9 10">
    <name type="scientific">Caldimonas aquatica</name>
    <dbReference type="NCBI Taxonomy" id="376175"/>
    <lineage>
        <taxon>Bacteria</taxon>
        <taxon>Pseudomonadati</taxon>
        <taxon>Pseudomonadota</taxon>
        <taxon>Betaproteobacteria</taxon>
        <taxon>Burkholderiales</taxon>
        <taxon>Sphaerotilaceae</taxon>
        <taxon>Caldimonas</taxon>
    </lineage>
</organism>
<feature type="domain" description="Plastocyanin-like" evidence="8">
    <location>
        <begin position="85"/>
        <end position="191"/>
    </location>
</feature>
<dbReference type="InterPro" id="IPR011707">
    <property type="entry name" value="Cu-oxidase-like_N"/>
</dbReference>
<accession>A0ABY6MTU2</accession>
<evidence type="ECO:0000313" key="9">
    <source>
        <dbReference type="EMBL" id="UZD55438.1"/>
    </source>
</evidence>
<keyword evidence="4" id="KW-0186">Copper</keyword>
<dbReference type="PANTHER" id="PTHR11709:SF394">
    <property type="entry name" value="FI03373P-RELATED"/>
    <property type="match status" value="1"/>
</dbReference>
<dbReference type="PROSITE" id="PS00080">
    <property type="entry name" value="MULTICOPPER_OXIDASE2"/>
    <property type="match status" value="1"/>
</dbReference>
<feature type="chain" id="PRO_5045936637" evidence="6">
    <location>
        <begin position="26"/>
        <end position="460"/>
    </location>
</feature>
<sequence>MTTRRLFLGGAALAGAATVARSALAALPEPASRTDTNTAAPLAPAQGRPYRPVVTLNGWSLPFRLRNGWKEFHLVAEPVVRELAPGMNAQLWGYNGSSPGPTIEVVEGDKVRIFVTNRLPEHHAVHWHGQRLPNGMDGVGGLTQPHIPPGKTFVYEFEARRPGTFMYHPHADEMVQMAMGMMGFWVTHPREPRRVPGYVECDRDFVFLLNAFDIEPGSATPKVNTMLDFNLWCFNSRVFPGIDPLVVRRGDRVRIRIGNLTMTNHPIHLHGHEFVVAGTDGGWTNPASRWPEVTVDVAVGQMRAVEFVADEPGDWALHCHKSHHTMNAMGHDVPTMIGVDHREVVQRIQKLVPDYMVMGERGMADMGEMEMPLPDNTLPMMSGQGPFGPVEMGGMFTVLKVREGLARNDYRDPGPYAHPAGTVAREWTDAAPEPQRAPGAASAAPAPLRARKPSGHNAHH</sequence>
<keyword evidence="3" id="KW-0560">Oxidoreductase</keyword>
<dbReference type="InterPro" id="IPR008972">
    <property type="entry name" value="Cupredoxin"/>
</dbReference>
<keyword evidence="2" id="KW-0479">Metal-binding</keyword>
<name>A0ABY6MTU2_9BURK</name>
<dbReference type="EMBL" id="CP110257">
    <property type="protein sequence ID" value="UZD55438.1"/>
    <property type="molecule type" value="Genomic_DNA"/>
</dbReference>
<protein>
    <submittedName>
        <fullName evidence="9">Copper oxidase</fullName>
    </submittedName>
</protein>
<feature type="signal peptide" evidence="6">
    <location>
        <begin position="1"/>
        <end position="25"/>
    </location>
</feature>
<feature type="compositionally biased region" description="Low complexity" evidence="5">
    <location>
        <begin position="434"/>
        <end position="448"/>
    </location>
</feature>
<dbReference type="Proteomes" id="UP001163266">
    <property type="component" value="Chromosome"/>
</dbReference>
<dbReference type="InterPro" id="IPR002355">
    <property type="entry name" value="Cu_oxidase_Cu_BS"/>
</dbReference>
<evidence type="ECO:0000259" key="7">
    <source>
        <dbReference type="Pfam" id="PF07731"/>
    </source>
</evidence>
<evidence type="ECO:0000256" key="5">
    <source>
        <dbReference type="SAM" id="MobiDB-lite"/>
    </source>
</evidence>
<reference evidence="9" key="1">
    <citation type="submission" date="2022-10" db="EMBL/GenBank/DDBJ databases">
        <title>Complete genome sequence of Schlegelella aquatica LMG 23380.</title>
        <authorList>
            <person name="Musilova J."/>
            <person name="Kourilova X."/>
            <person name="Bezdicek M."/>
            <person name="Hermankova K."/>
            <person name="Obruca S."/>
            <person name="Sedlar K."/>
        </authorList>
    </citation>
    <scope>NUCLEOTIDE SEQUENCE</scope>
    <source>
        <strain evidence="9">LMG 23380</strain>
    </source>
</reference>
<evidence type="ECO:0000256" key="6">
    <source>
        <dbReference type="SAM" id="SignalP"/>
    </source>
</evidence>
<dbReference type="PANTHER" id="PTHR11709">
    <property type="entry name" value="MULTI-COPPER OXIDASE"/>
    <property type="match status" value="1"/>
</dbReference>
<comment type="subcellular location">
    <subcellularLocation>
        <location evidence="1">Periplasm</location>
    </subcellularLocation>
</comment>
<feature type="domain" description="Plastocyanin-like" evidence="7">
    <location>
        <begin position="220"/>
        <end position="334"/>
    </location>
</feature>
<gene>
    <name evidence="9" type="ORF">OMP39_02265</name>
</gene>
<keyword evidence="10" id="KW-1185">Reference proteome</keyword>
<dbReference type="Pfam" id="PF07732">
    <property type="entry name" value="Cu-oxidase_3"/>
    <property type="match status" value="1"/>
</dbReference>
<dbReference type="Gene3D" id="2.60.40.420">
    <property type="entry name" value="Cupredoxins - blue copper proteins"/>
    <property type="match status" value="1"/>
</dbReference>
<dbReference type="PROSITE" id="PS51318">
    <property type="entry name" value="TAT"/>
    <property type="match status" value="1"/>
</dbReference>
<evidence type="ECO:0000256" key="1">
    <source>
        <dbReference type="ARBA" id="ARBA00004418"/>
    </source>
</evidence>
<dbReference type="Pfam" id="PF07731">
    <property type="entry name" value="Cu-oxidase_2"/>
    <property type="match status" value="1"/>
</dbReference>
<proteinExistence type="predicted"/>
<dbReference type="InterPro" id="IPR045087">
    <property type="entry name" value="Cu-oxidase_fam"/>
</dbReference>
<feature type="compositionally biased region" description="Basic residues" evidence="5">
    <location>
        <begin position="449"/>
        <end position="460"/>
    </location>
</feature>
<feature type="region of interest" description="Disordered" evidence="5">
    <location>
        <begin position="428"/>
        <end position="460"/>
    </location>
</feature>
<evidence type="ECO:0000256" key="2">
    <source>
        <dbReference type="ARBA" id="ARBA00022723"/>
    </source>
</evidence>
<dbReference type="SUPFAM" id="SSF49503">
    <property type="entry name" value="Cupredoxins"/>
    <property type="match status" value="2"/>
</dbReference>
<dbReference type="CDD" id="cd04202">
    <property type="entry name" value="CuRO_D2_2dMcoN_like"/>
    <property type="match status" value="1"/>
</dbReference>
<dbReference type="InterPro" id="IPR006311">
    <property type="entry name" value="TAT_signal"/>
</dbReference>
<evidence type="ECO:0000259" key="8">
    <source>
        <dbReference type="Pfam" id="PF07732"/>
    </source>
</evidence>
<dbReference type="RefSeq" id="WP_264893192.1">
    <property type="nucleotide sequence ID" value="NZ_CP110257.1"/>
</dbReference>
<dbReference type="CDD" id="cd13860">
    <property type="entry name" value="CuRO_1_2dMco_1"/>
    <property type="match status" value="1"/>
</dbReference>
<evidence type="ECO:0000313" key="10">
    <source>
        <dbReference type="Proteomes" id="UP001163266"/>
    </source>
</evidence>
<evidence type="ECO:0000256" key="3">
    <source>
        <dbReference type="ARBA" id="ARBA00023002"/>
    </source>
</evidence>
<dbReference type="InterPro" id="IPR011706">
    <property type="entry name" value="Cu-oxidase_C"/>
</dbReference>